<keyword evidence="1" id="KW-0472">Membrane</keyword>
<proteinExistence type="predicted"/>
<keyword evidence="1" id="KW-1133">Transmembrane helix</keyword>
<gene>
    <name evidence="2" type="ORF">AWM70_14805</name>
</gene>
<evidence type="ECO:0000313" key="2">
    <source>
        <dbReference type="EMBL" id="ANS75712.1"/>
    </source>
</evidence>
<name>A0A1B1N2R5_9BACL</name>
<dbReference type="Proteomes" id="UP000092573">
    <property type="component" value="Chromosome"/>
</dbReference>
<sequence length="78" mass="8507">MKKRGAGISLLGIAAVLFIFRNSVHLLVAAIMGRKDGVIGEGMFDYALSVTKTYSVLPEIIALILGVIYLIWAEIKKE</sequence>
<evidence type="ECO:0000313" key="3">
    <source>
        <dbReference type="Proteomes" id="UP000092573"/>
    </source>
</evidence>
<organism evidence="2 3">
    <name type="scientific">Paenibacillus yonginensis</name>
    <dbReference type="NCBI Taxonomy" id="1462996"/>
    <lineage>
        <taxon>Bacteria</taxon>
        <taxon>Bacillati</taxon>
        <taxon>Bacillota</taxon>
        <taxon>Bacilli</taxon>
        <taxon>Bacillales</taxon>
        <taxon>Paenibacillaceae</taxon>
        <taxon>Paenibacillus</taxon>
    </lineage>
</organism>
<evidence type="ECO:0000256" key="1">
    <source>
        <dbReference type="SAM" id="Phobius"/>
    </source>
</evidence>
<reference evidence="2 3" key="1">
    <citation type="submission" date="2016-01" db="EMBL/GenBank/DDBJ databases">
        <title>Complete Genome Sequence of Paenibacillus yonginensis DCY84, a novel Plant Growth-Promoting Bacteria with Elicitation of Induced Systemic Resistance.</title>
        <authorList>
            <person name="Kim Y.J."/>
            <person name="Yang D.C."/>
            <person name="Sukweenadhi J."/>
        </authorList>
    </citation>
    <scope>NUCLEOTIDE SEQUENCE [LARGE SCALE GENOMIC DNA]</scope>
    <source>
        <strain evidence="2 3">DCY84</strain>
    </source>
</reference>
<dbReference type="OrthoDB" id="2623712at2"/>
<dbReference type="KEGG" id="pyg:AWM70_14805"/>
<dbReference type="EMBL" id="CP014167">
    <property type="protein sequence ID" value="ANS75712.1"/>
    <property type="molecule type" value="Genomic_DNA"/>
</dbReference>
<dbReference type="RefSeq" id="WP_068697684.1">
    <property type="nucleotide sequence ID" value="NZ_CP014167.1"/>
</dbReference>
<dbReference type="AlphaFoldDB" id="A0A1B1N2R5"/>
<protein>
    <submittedName>
        <fullName evidence="2">Uncharacterized protein</fullName>
    </submittedName>
</protein>
<feature type="transmembrane region" description="Helical" evidence="1">
    <location>
        <begin position="53"/>
        <end position="72"/>
    </location>
</feature>
<keyword evidence="1" id="KW-0812">Transmembrane</keyword>
<keyword evidence="3" id="KW-1185">Reference proteome</keyword>
<accession>A0A1B1N2R5</accession>